<dbReference type="OMA" id="WFPSAED"/>
<dbReference type="OrthoDB" id="2844365at2759"/>
<name>A0A284R565_ARMOS</name>
<dbReference type="AlphaFoldDB" id="A0A284R565"/>
<keyword evidence="2" id="KW-1185">Reference proteome</keyword>
<accession>A0A284R565</accession>
<proteinExistence type="predicted"/>
<reference evidence="2" key="1">
    <citation type="journal article" date="2017" name="Nat. Ecol. Evol.">
        <title>Genome expansion and lineage-specific genetic innovations in the forest pathogenic fungi Armillaria.</title>
        <authorList>
            <person name="Sipos G."/>
            <person name="Prasanna A.N."/>
            <person name="Walter M.C."/>
            <person name="O'Connor E."/>
            <person name="Balint B."/>
            <person name="Krizsan K."/>
            <person name="Kiss B."/>
            <person name="Hess J."/>
            <person name="Varga T."/>
            <person name="Slot J."/>
            <person name="Riley R."/>
            <person name="Boka B."/>
            <person name="Rigling D."/>
            <person name="Barry K."/>
            <person name="Lee J."/>
            <person name="Mihaltcheva S."/>
            <person name="LaButti K."/>
            <person name="Lipzen A."/>
            <person name="Waldron R."/>
            <person name="Moloney N.M."/>
            <person name="Sperisen C."/>
            <person name="Kredics L."/>
            <person name="Vagvoelgyi C."/>
            <person name="Patrignani A."/>
            <person name="Fitzpatrick D."/>
            <person name="Nagy I."/>
            <person name="Doyle S."/>
            <person name="Anderson J.B."/>
            <person name="Grigoriev I.V."/>
            <person name="Gueldener U."/>
            <person name="Muensterkoetter M."/>
            <person name="Nagy L.G."/>
        </authorList>
    </citation>
    <scope>NUCLEOTIDE SEQUENCE [LARGE SCALE GENOMIC DNA]</scope>
    <source>
        <strain evidence="2">C18/9</strain>
    </source>
</reference>
<dbReference type="Proteomes" id="UP000219338">
    <property type="component" value="Unassembled WGS sequence"/>
</dbReference>
<evidence type="ECO:0000313" key="2">
    <source>
        <dbReference type="Proteomes" id="UP000219338"/>
    </source>
</evidence>
<evidence type="ECO:0000313" key="1">
    <source>
        <dbReference type="EMBL" id="SJL03823.1"/>
    </source>
</evidence>
<sequence length="406" mass="46419">MLFGSALRRFPVAHRISRSFYSTYTRPPPYSRRTVCVNNLQEGYDVTNTVDSIRANPVELVTPSKNHLSVRFFNEETARKCISNNSLNNPSLTLEEEVSPRLSAYLVAEIGFNHLSRAFRIFNLQPNFDEEKMWEIVCSHPTLEYFRVEPEQRLVDVSFLDIWQAAKARRAFLEYPGFPGSRIVSMLEEDPNYLFPDWFPSAEDNRLNLNRIVMMSDLDTPEKLGFCMDNIQNIEQHLLLFRGLYKKDKSMRLRFISEASAQQFFAAIRSSAEAAGVKVSLEEDIHIVPRGVVTAISLGASRVVCMRIDRERRRSIKDYRPMFVQYGALGHVSEKSSDDSSMDLVFLTYNSIFSAMRCIYDLSRSSKNVPGVWGAQINFLGAEHLVPSIIPDEVAEGRFSSLANYS</sequence>
<gene>
    <name evidence="1" type="ORF">ARMOST_07180</name>
</gene>
<protein>
    <submittedName>
        <fullName evidence="1">Uncharacterized protein</fullName>
    </submittedName>
</protein>
<dbReference type="EMBL" id="FUEG01000004">
    <property type="protein sequence ID" value="SJL03823.1"/>
    <property type="molecule type" value="Genomic_DNA"/>
</dbReference>
<organism evidence="1 2">
    <name type="scientific">Armillaria ostoyae</name>
    <name type="common">Armillaria root rot fungus</name>
    <dbReference type="NCBI Taxonomy" id="47428"/>
    <lineage>
        <taxon>Eukaryota</taxon>
        <taxon>Fungi</taxon>
        <taxon>Dikarya</taxon>
        <taxon>Basidiomycota</taxon>
        <taxon>Agaricomycotina</taxon>
        <taxon>Agaricomycetes</taxon>
        <taxon>Agaricomycetidae</taxon>
        <taxon>Agaricales</taxon>
        <taxon>Marasmiineae</taxon>
        <taxon>Physalacriaceae</taxon>
        <taxon>Armillaria</taxon>
    </lineage>
</organism>